<dbReference type="SUPFAM" id="SSF50978">
    <property type="entry name" value="WD40 repeat-like"/>
    <property type="match status" value="1"/>
</dbReference>
<comment type="caution">
    <text evidence="2">The sequence shown here is derived from an EMBL/GenBank/DDBJ whole genome shotgun (WGS) entry which is preliminary data.</text>
</comment>
<feature type="region of interest" description="Disordered" evidence="1">
    <location>
        <begin position="1"/>
        <end position="81"/>
    </location>
</feature>
<evidence type="ECO:0000313" key="3">
    <source>
        <dbReference type="Proteomes" id="UP001161757"/>
    </source>
</evidence>
<organism evidence="2 3">
    <name type="scientific">Exophiala dermatitidis</name>
    <name type="common">Black yeast-like fungus</name>
    <name type="synonym">Wangiella dermatitidis</name>
    <dbReference type="NCBI Taxonomy" id="5970"/>
    <lineage>
        <taxon>Eukaryota</taxon>
        <taxon>Fungi</taxon>
        <taxon>Dikarya</taxon>
        <taxon>Ascomycota</taxon>
        <taxon>Pezizomycotina</taxon>
        <taxon>Eurotiomycetes</taxon>
        <taxon>Chaetothyriomycetidae</taxon>
        <taxon>Chaetothyriales</taxon>
        <taxon>Herpotrichiellaceae</taxon>
        <taxon>Exophiala</taxon>
    </lineage>
</organism>
<dbReference type="PANTHER" id="PTHR13268:SF0">
    <property type="entry name" value="BCAS3 MICROTUBULE ASSOCIATED CELL MIGRATION FACTOR"/>
    <property type="match status" value="1"/>
</dbReference>
<proteinExistence type="predicted"/>
<feature type="region of interest" description="Disordered" evidence="1">
    <location>
        <begin position="434"/>
        <end position="458"/>
    </location>
</feature>
<evidence type="ECO:0000256" key="1">
    <source>
        <dbReference type="SAM" id="MobiDB-lite"/>
    </source>
</evidence>
<dbReference type="PANTHER" id="PTHR13268">
    <property type="entry name" value="BREAST CARCINOMA AMPLIFIED SEQUENCE 3"/>
    <property type="match status" value="1"/>
</dbReference>
<dbReference type="AlphaFoldDB" id="A0AAN6F4L2"/>
<dbReference type="Proteomes" id="UP001161757">
    <property type="component" value="Unassembled WGS sequence"/>
</dbReference>
<feature type="region of interest" description="Disordered" evidence="1">
    <location>
        <begin position="123"/>
        <end position="180"/>
    </location>
</feature>
<sequence>MPAYHKADSAETRKTHSYLDATTPEDQSAVAEQERPSRAGKRKTKNAVAKRLHDFDNADKTAVAKQMDEHPSASPPQPRSLLGQLELNQGFTRHGRDDTLNTLNDLNSTRKVSDDYALPADAWPRQTSYGKSPTDEPYSGLNAPPAPSYEPGFSARGGFQARSPPVSPPSRKARPISYGGGMPAMPAMPSHSRMSTSPYAYGMSPYGSPPALPHLPQQHFYGPHDVDLGLAKATAHMHLSQPSTVKFSSIPGVGHERSRAVFMMGDGNLDILSYNGEKVDHIGSLRGVEGTILDACFLTWSADEDPFAGYRPLVAITVHGPSNVGFDTSTPDGLSVHDGQEAVLETKVIVYSLRKACHIAELLRVPAPLPPFPGGFPNSGPIATLKLHASGNFMVVSCGSSGEVFVFSVRKCQEAGAFVCLGKYWTTLQPQIQRRDSSYEPSSEPEISPADLGRAQESDDAPILSLSGRWLAFCPASASSRRSVGAILGRSVIHTKNSTITSGTAPPKPVVSCEVESPDADTFLGKVAKGFAQEAVRSAKWISEKGFQTWHNYWKKDTTNNQQSPAVAPSSPPMYSPRPNFAQFPPTHGPDQQDASKDPEVITVLDLRLLQENHSKKGVDFTPLATFKPPGGCSFLSFMPNGLCLFTASCKGDVHYVWDLMQLKYLRSSAALSASETGRVRQIARYERLSPSTIVDLAWDGPTGPRFALLTKNRTVHIFDLPRTAFQWPPPRPKEHRPTSAPANQPNVTIEHEAVPPGGFLASAMSLAAKTQPMLANLRGRAPSINGGLSSIGASGFGLASATGIKSGRAVAAGLSKSLGAATETVTSLRHANQSRLSLKTAVRADMLCWQERDGKSVLSVLDSASIRNYHVRMTKPRETRQKDTVSVFDARKAVACKLPKTADLLSDTGLPNEESNSLSAFWRFRAGRDGPAKTPHPLAFAEIETNAPYQPFHSDRRVAICLLREGNLASSSQTTPWRTSTPGWANAVSGSDAWVFGTDIQSRKLNITGCSDQVQGERSVIYRETTMAPQVNTLGQVSGEVLDNSVSHIISSTKKRKSKRARIPTQIFDDEETVEIGLGATRPQGSLDPDFDLLETDHSPR</sequence>
<protein>
    <submittedName>
        <fullName evidence="2">Uncharacterized protein</fullName>
    </submittedName>
</protein>
<feature type="region of interest" description="Disordered" evidence="1">
    <location>
        <begin position="1075"/>
        <end position="1102"/>
    </location>
</feature>
<dbReference type="InterPro" id="IPR045142">
    <property type="entry name" value="BCAS3-like"/>
</dbReference>
<dbReference type="GO" id="GO:0042594">
    <property type="term" value="P:response to starvation"/>
    <property type="evidence" value="ECO:0007669"/>
    <property type="project" value="TreeGrafter"/>
</dbReference>
<evidence type="ECO:0000313" key="2">
    <source>
        <dbReference type="EMBL" id="KAJ8995515.1"/>
    </source>
</evidence>
<feature type="region of interest" description="Disordered" evidence="1">
    <location>
        <begin position="558"/>
        <end position="596"/>
    </location>
</feature>
<gene>
    <name evidence="2" type="ORF">HRR80_000283</name>
</gene>
<dbReference type="GO" id="GO:0006914">
    <property type="term" value="P:autophagy"/>
    <property type="evidence" value="ECO:0007669"/>
    <property type="project" value="InterPro"/>
</dbReference>
<dbReference type="InterPro" id="IPR036322">
    <property type="entry name" value="WD40_repeat_dom_sf"/>
</dbReference>
<feature type="compositionally biased region" description="Basic and acidic residues" evidence="1">
    <location>
        <begin position="1"/>
        <end position="14"/>
    </location>
</feature>
<accession>A0AAN6F4L2</accession>
<dbReference type="GO" id="GO:0005737">
    <property type="term" value="C:cytoplasm"/>
    <property type="evidence" value="ECO:0007669"/>
    <property type="project" value="TreeGrafter"/>
</dbReference>
<feature type="compositionally biased region" description="Low complexity" evidence="1">
    <location>
        <begin position="439"/>
        <end position="449"/>
    </location>
</feature>
<feature type="compositionally biased region" description="Basic residues" evidence="1">
    <location>
        <begin position="38"/>
        <end position="50"/>
    </location>
</feature>
<reference evidence="2" key="1">
    <citation type="submission" date="2023-01" db="EMBL/GenBank/DDBJ databases">
        <title>Exophiala dermititidis isolated from Cystic Fibrosis Patient.</title>
        <authorList>
            <person name="Kurbessoian T."/>
            <person name="Crocker A."/>
            <person name="Murante D."/>
            <person name="Hogan D.A."/>
            <person name="Stajich J.E."/>
        </authorList>
    </citation>
    <scope>NUCLEOTIDE SEQUENCE</scope>
    <source>
        <strain evidence="2">Ex8</strain>
    </source>
</reference>
<dbReference type="EMBL" id="JAJGCB010000001">
    <property type="protein sequence ID" value="KAJ8995515.1"/>
    <property type="molecule type" value="Genomic_DNA"/>
</dbReference>
<name>A0AAN6F4L2_EXODE</name>